<comment type="caution">
    <text evidence="2">The sequence shown here is derived from an EMBL/GenBank/DDBJ whole genome shotgun (WGS) entry which is preliminary data.</text>
</comment>
<feature type="signal peptide" evidence="1">
    <location>
        <begin position="1"/>
        <end position="23"/>
    </location>
</feature>
<dbReference type="Pfam" id="PF14263">
    <property type="entry name" value="DUF4354"/>
    <property type="match status" value="1"/>
</dbReference>
<proteinExistence type="predicted"/>
<dbReference type="Proteomes" id="UP000229378">
    <property type="component" value="Unassembled WGS sequence"/>
</dbReference>
<dbReference type="AlphaFoldDB" id="A0A2G4TXW0"/>
<accession>A0A2G4TXW0</accession>
<reference evidence="2 3" key="1">
    <citation type="submission" date="2017-10" db="EMBL/GenBank/DDBJ databases">
        <authorList>
            <person name="Banno H."/>
            <person name="Chua N.-H."/>
        </authorList>
    </citation>
    <scope>NUCLEOTIDE SEQUENCE [LARGE SCALE GENOMIC DNA]</scope>
    <source>
        <strain evidence="2 3">SCPM-O-B-7607</strain>
    </source>
</reference>
<protein>
    <submittedName>
        <fullName evidence="2">DUF4354 domain-containing protein</fullName>
    </submittedName>
</protein>
<name>A0A2G4TXW0_YERBE</name>
<evidence type="ECO:0000313" key="2">
    <source>
        <dbReference type="EMBL" id="PHZ25820.1"/>
    </source>
</evidence>
<gene>
    <name evidence="2" type="ORF">CS533_19525</name>
</gene>
<dbReference type="Gene3D" id="2.60.40.4110">
    <property type="entry name" value="Protein of unknown function DUF4354"/>
    <property type="match status" value="1"/>
</dbReference>
<feature type="chain" id="PRO_5013902106" evidence="1">
    <location>
        <begin position="24"/>
        <end position="125"/>
    </location>
</feature>
<organism evidence="2 3">
    <name type="scientific">Yersinia bercovieri</name>
    <dbReference type="NCBI Taxonomy" id="634"/>
    <lineage>
        <taxon>Bacteria</taxon>
        <taxon>Pseudomonadati</taxon>
        <taxon>Pseudomonadota</taxon>
        <taxon>Gammaproteobacteria</taxon>
        <taxon>Enterobacterales</taxon>
        <taxon>Yersiniaceae</taxon>
        <taxon>Yersinia</taxon>
    </lineage>
</organism>
<dbReference type="EMBL" id="PEHN01000040">
    <property type="protein sequence ID" value="PHZ25820.1"/>
    <property type="molecule type" value="Genomic_DNA"/>
</dbReference>
<evidence type="ECO:0000313" key="3">
    <source>
        <dbReference type="Proteomes" id="UP000229378"/>
    </source>
</evidence>
<dbReference type="InterPro" id="IPR025581">
    <property type="entry name" value="DUF4354"/>
</dbReference>
<evidence type="ECO:0000256" key="1">
    <source>
        <dbReference type="SAM" id="SignalP"/>
    </source>
</evidence>
<sequence>MKMKQWLAFIALFAISFIASASALDSIMINAQQGALGTMTIGERFIYTKRFNIELNNAGKKTIDLNNICFNVYAPDGEKFNFDTVDASLVEGSLKPKMSVKGFVVFSSQNDSVYKAKFVKISTNC</sequence>
<keyword evidence="1" id="KW-0732">Signal</keyword>